<gene>
    <name evidence="2" type="ORF">ACFSJH_00630</name>
</gene>
<sequence length="58" mass="6985">MWYSKNKSKVTSTFVTKIVFVHQISFHSLKQLQGELYDYVHWFKEIRIHGKLGYIKPV</sequence>
<organism evidence="2 3">
    <name type="scientific">Paenibacillus yanchengensis</name>
    <dbReference type="NCBI Taxonomy" id="2035833"/>
    <lineage>
        <taxon>Bacteria</taxon>
        <taxon>Bacillati</taxon>
        <taxon>Bacillota</taxon>
        <taxon>Bacilli</taxon>
        <taxon>Bacillales</taxon>
        <taxon>Paenibacillaceae</taxon>
        <taxon>Paenibacillus</taxon>
    </lineage>
</organism>
<dbReference type="InterPro" id="IPR001584">
    <property type="entry name" value="Integrase_cat-core"/>
</dbReference>
<dbReference type="RefSeq" id="WP_377769231.1">
    <property type="nucleotide sequence ID" value="NZ_JBHUHO010000002.1"/>
</dbReference>
<keyword evidence="3" id="KW-1185">Reference proteome</keyword>
<accession>A0ABW4YEZ0</accession>
<reference evidence="3" key="1">
    <citation type="journal article" date="2019" name="Int. J. Syst. Evol. Microbiol.">
        <title>The Global Catalogue of Microorganisms (GCM) 10K type strain sequencing project: providing services to taxonomists for standard genome sequencing and annotation.</title>
        <authorList>
            <consortium name="The Broad Institute Genomics Platform"/>
            <consortium name="The Broad Institute Genome Sequencing Center for Infectious Disease"/>
            <person name="Wu L."/>
            <person name="Ma J."/>
        </authorList>
    </citation>
    <scope>NUCLEOTIDE SEQUENCE [LARGE SCALE GENOMIC DNA]</scope>
    <source>
        <strain evidence="3">GH52</strain>
    </source>
</reference>
<evidence type="ECO:0000259" key="1">
    <source>
        <dbReference type="Pfam" id="PF13333"/>
    </source>
</evidence>
<dbReference type="Pfam" id="PF13333">
    <property type="entry name" value="rve_2"/>
    <property type="match status" value="1"/>
</dbReference>
<comment type="caution">
    <text evidence="2">The sequence shown here is derived from an EMBL/GenBank/DDBJ whole genome shotgun (WGS) entry which is preliminary data.</text>
</comment>
<protein>
    <submittedName>
        <fullName evidence="2">IS3 family transposase</fullName>
    </submittedName>
</protein>
<dbReference type="EMBL" id="JBHUHO010000002">
    <property type="protein sequence ID" value="MFD2114260.1"/>
    <property type="molecule type" value="Genomic_DNA"/>
</dbReference>
<feature type="domain" description="Integrase catalytic" evidence="1">
    <location>
        <begin position="19"/>
        <end position="50"/>
    </location>
</feature>
<proteinExistence type="predicted"/>
<dbReference type="Proteomes" id="UP001597362">
    <property type="component" value="Unassembled WGS sequence"/>
</dbReference>
<evidence type="ECO:0000313" key="2">
    <source>
        <dbReference type="EMBL" id="MFD2114260.1"/>
    </source>
</evidence>
<name>A0ABW4YEZ0_9BACL</name>
<evidence type="ECO:0000313" key="3">
    <source>
        <dbReference type="Proteomes" id="UP001597362"/>
    </source>
</evidence>